<evidence type="ECO:0000259" key="2">
    <source>
        <dbReference type="Pfam" id="PF01592"/>
    </source>
</evidence>
<feature type="domain" description="NIF system FeS cluster assembly NifU N-terminal" evidence="2">
    <location>
        <begin position="10"/>
        <end position="131"/>
    </location>
</feature>
<dbReference type="Proteomes" id="UP000469870">
    <property type="component" value="Unassembled WGS sequence"/>
</dbReference>
<dbReference type="EMBL" id="WJQR01000002">
    <property type="protein sequence ID" value="MRI80752.1"/>
    <property type="molecule type" value="Genomic_DNA"/>
</dbReference>
<evidence type="ECO:0000313" key="4">
    <source>
        <dbReference type="EMBL" id="MRI84581.1"/>
    </source>
</evidence>
<sequence length="153" mass="16791">MALNNLNNLYREVILDHGHHPRHNRKLANPTHQMELLNPTCGDAITVQIQVDNNQITDIAFTGHGCTISTASASMMTETLINQTIDQAQKLIQTFNTLITTGEISPPEADDLLQDAALLAGLKQFPSRYKCGILAWKAVELGLSPTESQTNTL</sequence>
<dbReference type="GO" id="GO:0051536">
    <property type="term" value="F:iron-sulfur cluster binding"/>
    <property type="evidence" value="ECO:0007669"/>
    <property type="project" value="InterPro"/>
</dbReference>
<accession>A0A6I2GGF6</accession>
<dbReference type="SUPFAM" id="SSF82649">
    <property type="entry name" value="SufE/NifU"/>
    <property type="match status" value="1"/>
</dbReference>
<dbReference type="CDD" id="cd06664">
    <property type="entry name" value="IscU_like"/>
    <property type="match status" value="1"/>
</dbReference>
<dbReference type="NCBIfam" id="TIGR01994">
    <property type="entry name" value="SUF_scaf_2"/>
    <property type="match status" value="1"/>
</dbReference>
<dbReference type="Proteomes" id="UP000430975">
    <property type="component" value="Unassembled WGS sequence"/>
</dbReference>
<evidence type="ECO:0000313" key="6">
    <source>
        <dbReference type="Proteomes" id="UP000469870"/>
    </source>
</evidence>
<dbReference type="FunFam" id="3.90.1010.10:FF:000002">
    <property type="entry name" value="Iron-sulfur cluster assembly scaffold protein NifU"/>
    <property type="match status" value="1"/>
</dbReference>
<dbReference type="PANTHER" id="PTHR10093">
    <property type="entry name" value="IRON-SULFUR CLUSTER ASSEMBLY ENZYME NIFU HOMOLOG"/>
    <property type="match status" value="1"/>
</dbReference>
<dbReference type="EMBL" id="WJQS01000001">
    <property type="protein sequence ID" value="MRI84581.1"/>
    <property type="molecule type" value="Genomic_DNA"/>
</dbReference>
<dbReference type="Gene3D" id="3.90.1010.10">
    <property type="match status" value="1"/>
</dbReference>
<evidence type="ECO:0000313" key="3">
    <source>
        <dbReference type="EMBL" id="MRI80752.1"/>
    </source>
</evidence>
<comment type="caution">
    <text evidence="4">The sequence shown here is derived from an EMBL/GenBank/DDBJ whole genome shotgun (WGS) entry which is preliminary data.</text>
</comment>
<reference evidence="5 6" key="1">
    <citation type="submission" date="2019-11" db="EMBL/GenBank/DDBJ databases">
        <title>Characterisation of Fundicoccus ignavus gen. nov. sp. nov., a novel genus of the family Aerococcaceae isolated from bulk tank milk.</title>
        <authorList>
            <person name="Siebert A."/>
            <person name="Huptas C."/>
            <person name="Wenning M."/>
            <person name="Scherer S."/>
            <person name="Doll E.V."/>
        </authorList>
    </citation>
    <scope>NUCLEOTIDE SEQUENCE [LARGE SCALE GENOMIC DNA]</scope>
    <source>
        <strain evidence="3 6">DSM 109653</strain>
        <strain evidence="4 5">WS4759</strain>
    </source>
</reference>
<dbReference type="InterPro" id="IPR002871">
    <property type="entry name" value="NIF_FeS_clus_asmbl_NifU_N"/>
</dbReference>
<dbReference type="GO" id="GO:0016226">
    <property type="term" value="P:iron-sulfur cluster assembly"/>
    <property type="evidence" value="ECO:0007669"/>
    <property type="project" value="InterPro"/>
</dbReference>
<dbReference type="Pfam" id="PF01592">
    <property type="entry name" value="NifU_N"/>
    <property type="match status" value="1"/>
</dbReference>
<gene>
    <name evidence="4" type="ORF">GIY09_01545</name>
    <name evidence="3" type="ORF">GIY11_01730</name>
</gene>
<dbReference type="AlphaFoldDB" id="A0A6I2GGF6"/>
<evidence type="ECO:0000256" key="1">
    <source>
        <dbReference type="ARBA" id="ARBA00006420"/>
    </source>
</evidence>
<evidence type="ECO:0000313" key="5">
    <source>
        <dbReference type="Proteomes" id="UP000430975"/>
    </source>
</evidence>
<dbReference type="GO" id="GO:0005506">
    <property type="term" value="F:iron ion binding"/>
    <property type="evidence" value="ECO:0007669"/>
    <property type="project" value="InterPro"/>
</dbReference>
<organism evidence="4 5">
    <name type="scientific">Fundicoccus ignavus</name>
    <dbReference type="NCBI Taxonomy" id="2664442"/>
    <lineage>
        <taxon>Bacteria</taxon>
        <taxon>Bacillati</taxon>
        <taxon>Bacillota</taxon>
        <taxon>Bacilli</taxon>
        <taxon>Lactobacillales</taxon>
        <taxon>Aerococcaceae</taxon>
        <taxon>Fundicoccus</taxon>
    </lineage>
</organism>
<comment type="similarity">
    <text evidence="1">Belongs to the NifU family.</text>
</comment>
<name>A0A6I2GGF6_9LACT</name>
<proteinExistence type="inferred from homology"/>
<keyword evidence="5" id="KW-1185">Reference proteome</keyword>
<protein>
    <submittedName>
        <fullName evidence="4">SUF system NifU family Fe-S cluster assembly protein</fullName>
    </submittedName>
</protein>
<dbReference type="RefSeq" id="WP_153861243.1">
    <property type="nucleotide sequence ID" value="NZ_WJQR01000002.1"/>
</dbReference>